<evidence type="ECO:0000313" key="10">
    <source>
        <dbReference type="EMBL" id="KAK8722723.1"/>
    </source>
</evidence>
<keyword evidence="8" id="KW-1133">Transmembrane helix</keyword>
<evidence type="ECO:0000313" key="11">
    <source>
        <dbReference type="Proteomes" id="UP001445076"/>
    </source>
</evidence>
<dbReference type="FunFam" id="2.40.10.10:FF:000002">
    <property type="entry name" value="Transmembrane protease serine"/>
    <property type="match status" value="1"/>
</dbReference>
<dbReference type="SMART" id="SM00020">
    <property type="entry name" value="Tryp_SPc"/>
    <property type="match status" value="1"/>
</dbReference>
<keyword evidence="2" id="KW-0964">Secreted</keyword>
<feature type="transmembrane region" description="Helical" evidence="8">
    <location>
        <begin position="12"/>
        <end position="34"/>
    </location>
</feature>
<dbReference type="PANTHER" id="PTHR24264:SF65">
    <property type="entry name" value="SRCR DOMAIN-CONTAINING PROTEIN"/>
    <property type="match status" value="1"/>
</dbReference>
<dbReference type="PROSITE" id="PS50240">
    <property type="entry name" value="TRYPSIN_DOM"/>
    <property type="match status" value="1"/>
</dbReference>
<keyword evidence="3" id="KW-0645">Protease</keyword>
<dbReference type="InterPro" id="IPR001254">
    <property type="entry name" value="Trypsin_dom"/>
</dbReference>
<evidence type="ECO:0000256" key="5">
    <source>
        <dbReference type="ARBA" id="ARBA00022825"/>
    </source>
</evidence>
<dbReference type="AlphaFoldDB" id="A0AAW0VZX5"/>
<dbReference type="EMBL" id="JARKIK010000094">
    <property type="protein sequence ID" value="KAK8722723.1"/>
    <property type="molecule type" value="Genomic_DNA"/>
</dbReference>
<dbReference type="GO" id="GO:0005615">
    <property type="term" value="C:extracellular space"/>
    <property type="evidence" value="ECO:0007669"/>
    <property type="project" value="TreeGrafter"/>
</dbReference>
<comment type="subcellular location">
    <subcellularLocation>
        <location evidence="1">Secreted</location>
    </subcellularLocation>
</comment>
<evidence type="ECO:0000256" key="1">
    <source>
        <dbReference type="ARBA" id="ARBA00004613"/>
    </source>
</evidence>
<keyword evidence="5" id="KW-0720">Serine protease</keyword>
<dbReference type="Gene3D" id="2.40.10.10">
    <property type="entry name" value="Trypsin-like serine proteases"/>
    <property type="match status" value="1"/>
</dbReference>
<accession>A0AAW0VZX5</accession>
<dbReference type="InterPro" id="IPR009003">
    <property type="entry name" value="Peptidase_S1_PA"/>
</dbReference>
<evidence type="ECO:0000256" key="4">
    <source>
        <dbReference type="ARBA" id="ARBA00022801"/>
    </source>
</evidence>
<name>A0AAW0VZX5_CHEQU</name>
<dbReference type="Pfam" id="PF00089">
    <property type="entry name" value="Trypsin"/>
    <property type="match status" value="1"/>
</dbReference>
<keyword evidence="4" id="KW-0378">Hydrolase</keyword>
<dbReference type="CDD" id="cd00190">
    <property type="entry name" value="Tryp_SPc"/>
    <property type="match status" value="1"/>
</dbReference>
<evidence type="ECO:0000259" key="9">
    <source>
        <dbReference type="PROSITE" id="PS50240"/>
    </source>
</evidence>
<keyword evidence="8" id="KW-0472">Membrane</keyword>
<dbReference type="GO" id="GO:0006508">
    <property type="term" value="P:proteolysis"/>
    <property type="evidence" value="ECO:0007669"/>
    <property type="project" value="UniProtKB-KW"/>
</dbReference>
<dbReference type="InterPro" id="IPR033116">
    <property type="entry name" value="TRYPSIN_SER"/>
</dbReference>
<keyword evidence="8" id="KW-0812">Transmembrane</keyword>
<feature type="non-terminal residue" evidence="10">
    <location>
        <position position="1"/>
    </location>
</feature>
<dbReference type="PANTHER" id="PTHR24264">
    <property type="entry name" value="TRYPSIN-RELATED"/>
    <property type="match status" value="1"/>
</dbReference>
<evidence type="ECO:0000256" key="3">
    <source>
        <dbReference type="ARBA" id="ARBA00022670"/>
    </source>
</evidence>
<gene>
    <name evidence="10" type="ORF">OTU49_012188</name>
</gene>
<dbReference type="Proteomes" id="UP001445076">
    <property type="component" value="Unassembled WGS sequence"/>
</dbReference>
<evidence type="ECO:0000256" key="2">
    <source>
        <dbReference type="ARBA" id="ARBA00022525"/>
    </source>
</evidence>
<feature type="domain" description="Peptidase S1" evidence="9">
    <location>
        <begin position="1"/>
        <end position="190"/>
    </location>
</feature>
<keyword evidence="11" id="KW-1185">Reference proteome</keyword>
<dbReference type="PROSITE" id="PS00135">
    <property type="entry name" value="TRYPSIN_SER"/>
    <property type="match status" value="1"/>
</dbReference>
<dbReference type="SUPFAM" id="SSF50494">
    <property type="entry name" value="Trypsin-like serine proteases"/>
    <property type="match status" value="1"/>
</dbReference>
<protein>
    <recommendedName>
        <fullName evidence="9">Peptidase S1 domain-containing protein</fullName>
    </recommendedName>
</protein>
<dbReference type="InterPro" id="IPR050127">
    <property type="entry name" value="Serine_Proteases_S1"/>
</dbReference>
<comment type="caution">
    <text evidence="10">The sequence shown here is derived from an EMBL/GenBank/DDBJ whole genome shotgun (WGS) entry which is preliminary data.</text>
</comment>
<reference evidence="10 11" key="1">
    <citation type="journal article" date="2024" name="BMC Genomics">
        <title>Genome assembly of redclaw crayfish (Cherax quadricarinatus) provides insights into its immune adaptation and hypoxia tolerance.</title>
        <authorList>
            <person name="Liu Z."/>
            <person name="Zheng J."/>
            <person name="Li H."/>
            <person name="Fang K."/>
            <person name="Wang S."/>
            <person name="He J."/>
            <person name="Zhou D."/>
            <person name="Weng S."/>
            <person name="Chi M."/>
            <person name="Gu Z."/>
            <person name="He J."/>
            <person name="Li F."/>
            <person name="Wang M."/>
        </authorList>
    </citation>
    <scope>NUCLEOTIDE SEQUENCE [LARGE SCALE GENOMIC DNA]</scope>
    <source>
        <strain evidence="10">ZL_2023a</strain>
    </source>
</reference>
<dbReference type="InterPro" id="IPR043504">
    <property type="entry name" value="Peptidase_S1_PA_chymotrypsin"/>
</dbReference>
<keyword evidence="6" id="KW-1015">Disulfide bond</keyword>
<organism evidence="10 11">
    <name type="scientific">Cherax quadricarinatus</name>
    <name type="common">Australian red claw crayfish</name>
    <dbReference type="NCBI Taxonomy" id="27406"/>
    <lineage>
        <taxon>Eukaryota</taxon>
        <taxon>Metazoa</taxon>
        <taxon>Ecdysozoa</taxon>
        <taxon>Arthropoda</taxon>
        <taxon>Crustacea</taxon>
        <taxon>Multicrustacea</taxon>
        <taxon>Malacostraca</taxon>
        <taxon>Eumalacostraca</taxon>
        <taxon>Eucarida</taxon>
        <taxon>Decapoda</taxon>
        <taxon>Pleocyemata</taxon>
        <taxon>Astacidea</taxon>
        <taxon>Parastacoidea</taxon>
        <taxon>Parastacidae</taxon>
        <taxon>Cherax</taxon>
    </lineage>
</organism>
<dbReference type="GO" id="GO:0004252">
    <property type="term" value="F:serine-type endopeptidase activity"/>
    <property type="evidence" value="ECO:0007669"/>
    <property type="project" value="InterPro"/>
</dbReference>
<evidence type="ECO:0000256" key="6">
    <source>
        <dbReference type="ARBA" id="ARBA00023157"/>
    </source>
</evidence>
<proteinExistence type="inferred from homology"/>
<evidence type="ECO:0000256" key="8">
    <source>
        <dbReference type="SAM" id="Phobius"/>
    </source>
</evidence>
<comment type="similarity">
    <text evidence="7">Belongs to the peptidase S1 family. CLIP subfamily.</text>
</comment>
<sequence length="209" mass="22812">STLLRTNTSDGMLTWVVVWCVWAWMGVKAAHLTLMPREIFRPHRIVGGEPVKRGGTGGVPISLETRKEVGVGQRCTISGWGRLAEDDALPHVLMAADVTVKSDAACQDIYYHRSFFMVYPANLCAGGDDKDACQGDSGGPLVCCTNSTEDLASCRLTGITSWGIGCATEGIPGVYTEVAHYVGWLRKTISKEYGEDELRTLSFFEEDNE</sequence>
<evidence type="ECO:0000256" key="7">
    <source>
        <dbReference type="ARBA" id="ARBA00024195"/>
    </source>
</evidence>